<dbReference type="AlphaFoldDB" id="A0A3A1VGS4"/>
<evidence type="ECO:0000256" key="2">
    <source>
        <dbReference type="ARBA" id="ARBA00023315"/>
    </source>
</evidence>
<dbReference type="Proteomes" id="UP000266482">
    <property type="component" value="Unassembled WGS sequence"/>
</dbReference>
<name>A0A3A1VGS4_9BACL</name>
<dbReference type="InterPro" id="IPR016181">
    <property type="entry name" value="Acyl_CoA_acyltransferase"/>
</dbReference>
<keyword evidence="2" id="KW-0012">Acyltransferase</keyword>
<gene>
    <name evidence="4" type="ORF">D3P08_05485</name>
</gene>
<feature type="domain" description="N-acetyltransferase" evidence="3">
    <location>
        <begin position="6"/>
        <end position="168"/>
    </location>
</feature>
<comment type="caution">
    <text evidence="4">The sequence shown here is derived from an EMBL/GenBank/DDBJ whole genome shotgun (WGS) entry which is preliminary data.</text>
</comment>
<dbReference type="PROSITE" id="PS51186">
    <property type="entry name" value="GNAT"/>
    <property type="match status" value="1"/>
</dbReference>
<dbReference type="CDD" id="cd04301">
    <property type="entry name" value="NAT_SF"/>
    <property type="match status" value="1"/>
</dbReference>
<dbReference type="PANTHER" id="PTHR43877">
    <property type="entry name" value="AMINOALKYLPHOSPHONATE N-ACETYLTRANSFERASE-RELATED-RELATED"/>
    <property type="match status" value="1"/>
</dbReference>
<reference evidence="4 5" key="1">
    <citation type="submission" date="2018-09" db="EMBL/GenBank/DDBJ databases">
        <title>Paenibacillus aracenensis nov. sp. isolated from a cave in southern Spain.</title>
        <authorList>
            <person name="Jurado V."/>
            <person name="Gutierrez-Patricio S."/>
            <person name="Gonzalez-Pimentel J.L."/>
            <person name="Miller A.Z."/>
            <person name="Laiz L."/>
            <person name="Saiz-Jimenez C."/>
        </authorList>
    </citation>
    <scope>NUCLEOTIDE SEQUENCE [LARGE SCALE GENOMIC DNA]</scope>
    <source>
        <strain evidence="4 5">DSM 22867</strain>
    </source>
</reference>
<evidence type="ECO:0000259" key="3">
    <source>
        <dbReference type="PROSITE" id="PS51186"/>
    </source>
</evidence>
<dbReference type="RefSeq" id="WP_119598423.1">
    <property type="nucleotide sequence ID" value="NZ_QXQA01000002.1"/>
</dbReference>
<dbReference type="InterPro" id="IPR000182">
    <property type="entry name" value="GNAT_dom"/>
</dbReference>
<organism evidence="4 5">
    <name type="scientific">Paenibacillus nanensis</name>
    <dbReference type="NCBI Taxonomy" id="393251"/>
    <lineage>
        <taxon>Bacteria</taxon>
        <taxon>Bacillati</taxon>
        <taxon>Bacillota</taxon>
        <taxon>Bacilli</taxon>
        <taxon>Bacillales</taxon>
        <taxon>Paenibacillaceae</taxon>
        <taxon>Paenibacillus</taxon>
    </lineage>
</organism>
<keyword evidence="1 4" id="KW-0808">Transferase</keyword>
<dbReference type="OrthoDB" id="9803233at2"/>
<dbReference type="Pfam" id="PF00583">
    <property type="entry name" value="Acetyltransf_1"/>
    <property type="match status" value="1"/>
</dbReference>
<dbReference type="EMBL" id="QXQA01000002">
    <property type="protein sequence ID" value="RIX59591.1"/>
    <property type="molecule type" value="Genomic_DNA"/>
</dbReference>
<evidence type="ECO:0000313" key="4">
    <source>
        <dbReference type="EMBL" id="RIX59591.1"/>
    </source>
</evidence>
<dbReference type="SUPFAM" id="SSF55729">
    <property type="entry name" value="Acyl-CoA N-acyltransferases (Nat)"/>
    <property type="match status" value="1"/>
</dbReference>
<sequence length="180" mass="20266">MTNRKVIIRDAEPSDTEAIRAVLEDAYAEYEQLMPKERWEAYKDNIAHSLTDANVKARLVAAEEGVILGSVYLYDTSDAAYGLPELNIHGPIMRLLAVARRARGRGIAAALVAGSIERSRAWGADILHLHTNDMMQTAVRLYERLGFERAEEKDIVKGDSVVKSYRIRLREVERSIGVKR</sequence>
<evidence type="ECO:0000313" key="5">
    <source>
        <dbReference type="Proteomes" id="UP000266482"/>
    </source>
</evidence>
<dbReference type="InterPro" id="IPR050832">
    <property type="entry name" value="Bact_Acetyltransf"/>
</dbReference>
<accession>A0A3A1VGS4</accession>
<keyword evidence="5" id="KW-1185">Reference proteome</keyword>
<protein>
    <submittedName>
        <fullName evidence="4">GNAT family N-acetyltransferase</fullName>
    </submittedName>
</protein>
<dbReference type="GO" id="GO:0016747">
    <property type="term" value="F:acyltransferase activity, transferring groups other than amino-acyl groups"/>
    <property type="evidence" value="ECO:0007669"/>
    <property type="project" value="InterPro"/>
</dbReference>
<dbReference type="Gene3D" id="3.40.630.30">
    <property type="match status" value="1"/>
</dbReference>
<proteinExistence type="predicted"/>
<evidence type="ECO:0000256" key="1">
    <source>
        <dbReference type="ARBA" id="ARBA00022679"/>
    </source>
</evidence>